<dbReference type="SUPFAM" id="SSF53474">
    <property type="entry name" value="alpha/beta-Hydrolases"/>
    <property type="match status" value="1"/>
</dbReference>
<evidence type="ECO:0000313" key="4">
    <source>
        <dbReference type="Proteomes" id="UP001652642"/>
    </source>
</evidence>
<name>A0ABM5FA71_9SAUR</name>
<feature type="domain" description="BAAT/Acyl-CoA thioester hydrolase C-terminal" evidence="3">
    <location>
        <begin position="259"/>
        <end position="467"/>
    </location>
</feature>
<dbReference type="InterPro" id="IPR016662">
    <property type="entry name" value="Acyl-CoA_thioEstase_long-chain"/>
</dbReference>
<organism evidence="4 5">
    <name type="scientific">Pogona vitticeps</name>
    <name type="common">central bearded dragon</name>
    <dbReference type="NCBI Taxonomy" id="103695"/>
    <lineage>
        <taxon>Eukaryota</taxon>
        <taxon>Metazoa</taxon>
        <taxon>Chordata</taxon>
        <taxon>Craniata</taxon>
        <taxon>Vertebrata</taxon>
        <taxon>Euteleostomi</taxon>
        <taxon>Lepidosauria</taxon>
        <taxon>Squamata</taxon>
        <taxon>Bifurcata</taxon>
        <taxon>Unidentata</taxon>
        <taxon>Episquamata</taxon>
        <taxon>Toxicofera</taxon>
        <taxon>Iguania</taxon>
        <taxon>Acrodonta</taxon>
        <taxon>Agamidae</taxon>
        <taxon>Amphibolurinae</taxon>
        <taxon>Pogona</taxon>
    </lineage>
</organism>
<reference evidence="5" key="2">
    <citation type="submission" date="2025-08" db="UniProtKB">
        <authorList>
            <consortium name="RefSeq"/>
        </authorList>
    </citation>
    <scope>IDENTIFICATION</scope>
</reference>
<keyword evidence="4" id="KW-1185">Reference proteome</keyword>
<evidence type="ECO:0000313" key="5">
    <source>
        <dbReference type="RefSeq" id="XP_072842299.1"/>
    </source>
</evidence>
<protein>
    <submittedName>
        <fullName evidence="5">Acyl-coenzyme A thioesterase 1-like</fullName>
    </submittedName>
</protein>
<gene>
    <name evidence="5" type="primary">LOC110088099</name>
</gene>
<reference evidence="4" key="1">
    <citation type="submission" date="2025-05" db="UniProtKB">
        <authorList>
            <consortium name="RefSeq"/>
        </authorList>
    </citation>
    <scope>NUCLEOTIDE SEQUENCE [LARGE SCALE GENOMIC DNA]</scope>
</reference>
<dbReference type="RefSeq" id="XP_072842299.1">
    <property type="nucleotide sequence ID" value="XM_072986198.1"/>
</dbReference>
<evidence type="ECO:0000259" key="3">
    <source>
        <dbReference type="Pfam" id="PF08840"/>
    </source>
</evidence>
<sequence length="477" mass="51964">MGLFAHGLLGSALGSGWRAKPLLLGSAASSLAGHAGPRPRRVAFSAGSMAPPPRVRFSPAVRSLFDKPVAISVEALRPQQAVTLRASLEDEAGKVFESRAFYRADDEGRLDLSRSPALESSGGGSFSGLEPMGLLWSLAPRKPFRRLVKRDVQRPFLLEVEVLDGHGDPRSASLLAKGVHERVFLPEGVRRIPVREGRVRATLFLPPGDGPFPGIIDLYGTGGGLPEYRASLLSGYGFAMLALAYYKYEDLPKEMKEFHLEYFEEALHYMLKHPKVKGPGIGLLGHSKAVDLCFAMASFLKGITVTVSINGSLANVAATLRYKDIAIPPLGIDVKRLKIDKKTGIADIIDVLDNPFEHPGHPSLIPLEKAEGHFLFIVGKDDHNWKSEFLAAEASKYLQAHGREKPEIICYPGAGHYIEPPYLPMCPASMHLMVGMPVTWGGEPGAHAAAQVDAWQQIQAFFHKHLSGEPGERKNKL</sequence>
<accession>A0ABM5FA71</accession>
<dbReference type="Gene3D" id="3.40.50.1820">
    <property type="entry name" value="alpha/beta hydrolase"/>
    <property type="match status" value="1"/>
</dbReference>
<dbReference type="InterPro" id="IPR029058">
    <property type="entry name" value="AB_hydrolase_fold"/>
</dbReference>
<dbReference type="PANTHER" id="PTHR10824">
    <property type="entry name" value="ACYL-COENZYME A THIOESTERASE-RELATED"/>
    <property type="match status" value="1"/>
</dbReference>
<feature type="domain" description="Acyl-CoA thioester hydrolase/bile acid-CoA amino acid N-acetyltransferase" evidence="2">
    <location>
        <begin position="66"/>
        <end position="196"/>
    </location>
</feature>
<dbReference type="PANTHER" id="PTHR10824:SF17">
    <property type="entry name" value="ACYL-COENZYME A THIOESTERASE 6"/>
    <property type="match status" value="1"/>
</dbReference>
<dbReference type="InterPro" id="IPR042490">
    <property type="entry name" value="Thio_Ohase/BAAT_N"/>
</dbReference>
<dbReference type="Gene3D" id="2.60.40.2240">
    <property type="entry name" value="Acyl-CoA thioester hydrolase/BAAT N-terminal domain"/>
    <property type="match status" value="1"/>
</dbReference>
<dbReference type="GeneID" id="110088099"/>
<comment type="similarity">
    <text evidence="1">Belongs to the C/M/P thioester hydrolase family.</text>
</comment>
<proteinExistence type="inferred from homology"/>
<evidence type="ECO:0000259" key="2">
    <source>
        <dbReference type="Pfam" id="PF04775"/>
    </source>
</evidence>
<dbReference type="InterPro" id="IPR006862">
    <property type="entry name" value="Thio_Ohase/aa_AcTrfase"/>
</dbReference>
<evidence type="ECO:0000256" key="1">
    <source>
        <dbReference type="ARBA" id="ARBA00006538"/>
    </source>
</evidence>
<dbReference type="Pfam" id="PF08840">
    <property type="entry name" value="BAAT_C"/>
    <property type="match status" value="1"/>
</dbReference>
<dbReference type="PIRSF" id="PIRSF016521">
    <property type="entry name" value="Acyl-CoA_hydro"/>
    <property type="match status" value="1"/>
</dbReference>
<dbReference type="Proteomes" id="UP001652642">
    <property type="component" value="Chromosome 1"/>
</dbReference>
<dbReference type="InterPro" id="IPR014940">
    <property type="entry name" value="BAAT_C"/>
</dbReference>
<dbReference type="Pfam" id="PF04775">
    <property type="entry name" value="Bile_Hydr_Trans"/>
    <property type="match status" value="1"/>
</dbReference>